<name>A0A3A2Z9K1_9EURO</name>
<gene>
    <name evidence="2" type="ORF">PHISCL_08752</name>
</gene>
<organism evidence="2 3">
    <name type="scientific">Aspergillus sclerotialis</name>
    <dbReference type="NCBI Taxonomy" id="2070753"/>
    <lineage>
        <taxon>Eukaryota</taxon>
        <taxon>Fungi</taxon>
        <taxon>Dikarya</taxon>
        <taxon>Ascomycota</taxon>
        <taxon>Pezizomycotina</taxon>
        <taxon>Eurotiomycetes</taxon>
        <taxon>Eurotiomycetidae</taxon>
        <taxon>Eurotiales</taxon>
        <taxon>Aspergillaceae</taxon>
        <taxon>Aspergillus</taxon>
        <taxon>Aspergillus subgen. Polypaecilum</taxon>
    </lineage>
</organism>
<evidence type="ECO:0000313" key="3">
    <source>
        <dbReference type="Proteomes" id="UP000266188"/>
    </source>
</evidence>
<evidence type="ECO:0008006" key="4">
    <source>
        <dbReference type="Google" id="ProtNLM"/>
    </source>
</evidence>
<dbReference type="Proteomes" id="UP000266188">
    <property type="component" value="Unassembled WGS sequence"/>
</dbReference>
<dbReference type="EMBL" id="MVGC01000475">
    <property type="protein sequence ID" value="RJE18903.1"/>
    <property type="molecule type" value="Genomic_DNA"/>
</dbReference>
<sequence length="219" mass="24903">MLLAYHETMQSGTVEFVIGKDRKRFSIHKALASSFPKEVLQLPINAEVDEIVFGRCCEFVYSGDYSVPLPVSKPSGSDGGQPSNSKILPKGPLGRWNPANHTRNTFHPTALSCVYAHLVEQHQVPEYRDGEDVNTNPADDYSEVFLSHAQIFCFSYRTDWSSLCALSLYRLIRLLANFTLFEERTGDIVKLLSFIFKESEIMEDIEVVCKIMFHGMWKL</sequence>
<keyword evidence="3" id="KW-1185">Reference proteome</keyword>
<protein>
    <recommendedName>
        <fullName evidence="4">BTB domain-containing protein</fullName>
    </recommendedName>
</protein>
<dbReference type="AlphaFoldDB" id="A0A3A2Z9K1"/>
<reference evidence="3" key="1">
    <citation type="submission" date="2017-02" db="EMBL/GenBank/DDBJ databases">
        <authorList>
            <person name="Tafer H."/>
            <person name="Lopandic K."/>
        </authorList>
    </citation>
    <scope>NUCLEOTIDE SEQUENCE [LARGE SCALE GENOMIC DNA]</scope>
    <source>
        <strain evidence="3">CBS 366.77</strain>
    </source>
</reference>
<dbReference type="OrthoDB" id="9997739at2759"/>
<feature type="region of interest" description="Disordered" evidence="1">
    <location>
        <begin position="72"/>
        <end position="91"/>
    </location>
</feature>
<evidence type="ECO:0000313" key="2">
    <source>
        <dbReference type="EMBL" id="RJE18903.1"/>
    </source>
</evidence>
<comment type="caution">
    <text evidence="2">The sequence shown here is derived from an EMBL/GenBank/DDBJ whole genome shotgun (WGS) entry which is preliminary data.</text>
</comment>
<evidence type="ECO:0000256" key="1">
    <source>
        <dbReference type="SAM" id="MobiDB-lite"/>
    </source>
</evidence>
<dbReference type="STRING" id="2070753.A0A3A2Z9K1"/>
<proteinExistence type="predicted"/>
<accession>A0A3A2Z9K1</accession>